<feature type="coiled-coil region" evidence="11">
    <location>
        <begin position="206"/>
        <end position="346"/>
    </location>
</feature>
<dbReference type="PANTHER" id="PTHR10643">
    <property type="entry name" value="KINETOCHORE PROTEIN NDC80"/>
    <property type="match status" value="1"/>
</dbReference>
<feature type="coiled-coil region" evidence="11">
    <location>
        <begin position="457"/>
        <end position="529"/>
    </location>
</feature>
<sequence>MGSNQNVPPVGALSVKNTNTYSLNANSYNSRQSLMPNRLSIFQTPVERHSICRGPTDAKMKDKQSINDNLDKLWNFLCDHSYPQKISIEQLKRPSSRDFGLIFEFLFKLVDPNFVLSPTQPGVDIAATFKGLGYPFSITKSAYMNAGAPHTWPALLTALVWLVDLLEHDKKAISGVEKSYLSRKVSCQELLDFCIKSYPGFLESGEERDEESARQLKEKYARLAESEKKELERQKEMFLEFKRKNTELEENGLKNVAMFAENLMKENQAMVNRNAELERHLQSCNTRELNISAELESLKIELQKLEKEEKEISIVLATQEKQNISNEGLSNEMNQYNNDINIWKQKVAENKKLQEIENSKLSQQKLKNSIPLKSCVELLKTLLQHPSNEGLQVLAQQSPAVFQNEAKKQEIEAFIKGNTDNCKKRVLEFTNTLRMEQDKLDKKKCDLKVVDWELRTLETQEANHLKIKNECKKQSEQDLVSLMNQITEMEQSLLDHSLDSTLLSIDNEIANKKREIEEANQAHIEMYKEIRKSILNKQNEVRETKKHTKALITKYAKAIEDMQQLIL</sequence>
<evidence type="ECO:0000256" key="8">
    <source>
        <dbReference type="ARBA" id="ARBA00023306"/>
    </source>
</evidence>
<dbReference type="InterPro" id="IPR055260">
    <property type="entry name" value="Ndc80_CH"/>
</dbReference>
<name>A0A6B2L0N6_9EUKA</name>
<dbReference type="EMBL" id="GIBP01001573">
    <property type="protein sequence ID" value="NDV30542.1"/>
    <property type="molecule type" value="Transcribed_RNA"/>
</dbReference>
<dbReference type="GO" id="GO:0051315">
    <property type="term" value="P:attachment of mitotic spindle microtubules to kinetochore"/>
    <property type="evidence" value="ECO:0007669"/>
    <property type="project" value="UniProtKB-UniRule"/>
</dbReference>
<dbReference type="GO" id="GO:0051301">
    <property type="term" value="P:cell division"/>
    <property type="evidence" value="ECO:0007669"/>
    <property type="project" value="UniProtKB-UniRule"/>
</dbReference>
<keyword evidence="8 10" id="KW-0131">Cell cycle</keyword>
<dbReference type="GO" id="GO:0005634">
    <property type="term" value="C:nucleus"/>
    <property type="evidence" value="ECO:0007669"/>
    <property type="project" value="UniProtKB-SubCell"/>
</dbReference>
<dbReference type="InterPro" id="IPR038273">
    <property type="entry name" value="Ndc80_sf"/>
</dbReference>
<keyword evidence="5 10" id="KW-0995">Kinetochore</keyword>
<evidence type="ECO:0000256" key="1">
    <source>
        <dbReference type="ARBA" id="ARBA00007050"/>
    </source>
</evidence>
<evidence type="ECO:0000256" key="6">
    <source>
        <dbReference type="ARBA" id="ARBA00023054"/>
    </source>
</evidence>
<comment type="subcellular location">
    <subcellularLocation>
        <location evidence="10">Chromosome</location>
        <location evidence="10">Centromere</location>
        <location evidence="10">Kinetochore</location>
    </subcellularLocation>
    <subcellularLocation>
        <location evidence="10">Nucleus</location>
    </subcellularLocation>
</comment>
<evidence type="ECO:0000256" key="3">
    <source>
        <dbReference type="ARBA" id="ARBA00022618"/>
    </source>
</evidence>
<proteinExistence type="inferred from homology"/>
<keyword evidence="3 10" id="KW-0132">Cell division</keyword>
<comment type="similarity">
    <text evidence="1 10">Belongs to the NDC80/HEC1 family.</text>
</comment>
<accession>A0A6B2L0N6</accession>
<protein>
    <recommendedName>
        <fullName evidence="10">Kinetochore protein NDC80</fullName>
    </recommendedName>
</protein>
<organism evidence="13">
    <name type="scientific">Arcella intermedia</name>
    <dbReference type="NCBI Taxonomy" id="1963864"/>
    <lineage>
        <taxon>Eukaryota</taxon>
        <taxon>Amoebozoa</taxon>
        <taxon>Tubulinea</taxon>
        <taxon>Elardia</taxon>
        <taxon>Arcellinida</taxon>
        <taxon>Sphaerothecina</taxon>
        <taxon>Arcellidae</taxon>
        <taxon>Arcella</taxon>
    </lineage>
</organism>
<comment type="subunit">
    <text evidence="10">Component of the NDC80 complex.</text>
</comment>
<dbReference type="AlphaFoldDB" id="A0A6B2L0N6"/>
<dbReference type="InterPro" id="IPR005550">
    <property type="entry name" value="Kinetochore_Ndc80"/>
</dbReference>
<evidence type="ECO:0000313" key="13">
    <source>
        <dbReference type="EMBL" id="NDV30542.1"/>
    </source>
</evidence>
<keyword evidence="9 10" id="KW-0137">Centromere</keyword>
<evidence type="ECO:0000256" key="5">
    <source>
        <dbReference type="ARBA" id="ARBA00022838"/>
    </source>
</evidence>
<comment type="function">
    <text evidence="10">Acts as a component of the essential kinetochore-associated NDC80 complex, which is required for chromosome segregation and spindle checkpoint activity.</text>
</comment>
<evidence type="ECO:0000259" key="12">
    <source>
        <dbReference type="Pfam" id="PF03801"/>
    </source>
</evidence>
<evidence type="ECO:0000256" key="9">
    <source>
        <dbReference type="ARBA" id="ARBA00023328"/>
    </source>
</evidence>
<keyword evidence="2 10" id="KW-0158">Chromosome</keyword>
<keyword evidence="6 11" id="KW-0175">Coiled coil</keyword>
<keyword evidence="4 10" id="KW-0498">Mitosis</keyword>
<reference evidence="13" key="1">
    <citation type="journal article" date="2020" name="J. Eukaryot. Microbiol.">
        <title>De novo Sequencing, Assembly and Annotation of the Transcriptome for the Free-Living Testate Amoeba Arcella intermedia.</title>
        <authorList>
            <person name="Ribeiro G.M."/>
            <person name="Porfirio-Sousa A.L."/>
            <person name="Maurer-Alcala X.X."/>
            <person name="Katz L.A."/>
            <person name="Lahr D.J.G."/>
        </authorList>
    </citation>
    <scope>NUCLEOTIDE SEQUENCE</scope>
</reference>
<evidence type="ECO:0000256" key="7">
    <source>
        <dbReference type="ARBA" id="ARBA00023242"/>
    </source>
</evidence>
<dbReference type="GO" id="GO:0031262">
    <property type="term" value="C:Ndc80 complex"/>
    <property type="evidence" value="ECO:0007669"/>
    <property type="project" value="UniProtKB-UniRule"/>
</dbReference>
<evidence type="ECO:0000256" key="10">
    <source>
        <dbReference type="RuleBase" id="RU368072"/>
    </source>
</evidence>
<dbReference type="Gene3D" id="1.10.418.30">
    <property type="entry name" value="Ncd80 complex, Ncd80 subunit"/>
    <property type="match status" value="1"/>
</dbReference>
<evidence type="ECO:0000256" key="11">
    <source>
        <dbReference type="SAM" id="Coils"/>
    </source>
</evidence>
<evidence type="ECO:0000256" key="2">
    <source>
        <dbReference type="ARBA" id="ARBA00022454"/>
    </source>
</evidence>
<dbReference type="Pfam" id="PF03801">
    <property type="entry name" value="Ndc80_HEC"/>
    <property type="match status" value="1"/>
</dbReference>
<feature type="domain" description="Kinetochore protein Ndc80 CH" evidence="12">
    <location>
        <begin position="32"/>
        <end position="168"/>
    </location>
</feature>
<keyword evidence="7 10" id="KW-0539">Nucleus</keyword>
<dbReference type="PANTHER" id="PTHR10643:SF2">
    <property type="entry name" value="KINETOCHORE PROTEIN NDC80 HOMOLOG"/>
    <property type="match status" value="1"/>
</dbReference>
<evidence type="ECO:0000256" key="4">
    <source>
        <dbReference type="ARBA" id="ARBA00022776"/>
    </source>
</evidence>